<gene>
    <name evidence="1" type="ORF">M9H77_22297</name>
</gene>
<dbReference type="Proteomes" id="UP001060085">
    <property type="component" value="Linkage Group LG05"/>
</dbReference>
<accession>A0ACC0AR03</accession>
<reference evidence="2" key="1">
    <citation type="journal article" date="2023" name="Nat. Plants">
        <title>Single-cell RNA sequencing provides a high-resolution roadmap for understanding the multicellular compartmentation of specialized metabolism.</title>
        <authorList>
            <person name="Sun S."/>
            <person name="Shen X."/>
            <person name="Li Y."/>
            <person name="Li Y."/>
            <person name="Wang S."/>
            <person name="Li R."/>
            <person name="Zhang H."/>
            <person name="Shen G."/>
            <person name="Guo B."/>
            <person name="Wei J."/>
            <person name="Xu J."/>
            <person name="St-Pierre B."/>
            <person name="Chen S."/>
            <person name="Sun C."/>
        </authorList>
    </citation>
    <scope>NUCLEOTIDE SEQUENCE [LARGE SCALE GENOMIC DNA]</scope>
</reference>
<organism evidence="1 2">
    <name type="scientific">Catharanthus roseus</name>
    <name type="common">Madagascar periwinkle</name>
    <name type="synonym">Vinca rosea</name>
    <dbReference type="NCBI Taxonomy" id="4058"/>
    <lineage>
        <taxon>Eukaryota</taxon>
        <taxon>Viridiplantae</taxon>
        <taxon>Streptophyta</taxon>
        <taxon>Embryophyta</taxon>
        <taxon>Tracheophyta</taxon>
        <taxon>Spermatophyta</taxon>
        <taxon>Magnoliopsida</taxon>
        <taxon>eudicotyledons</taxon>
        <taxon>Gunneridae</taxon>
        <taxon>Pentapetalae</taxon>
        <taxon>asterids</taxon>
        <taxon>lamiids</taxon>
        <taxon>Gentianales</taxon>
        <taxon>Apocynaceae</taxon>
        <taxon>Rauvolfioideae</taxon>
        <taxon>Vinceae</taxon>
        <taxon>Catharanthinae</taxon>
        <taxon>Catharanthus</taxon>
    </lineage>
</organism>
<dbReference type="EMBL" id="CM044705">
    <property type="protein sequence ID" value="KAI5662974.1"/>
    <property type="molecule type" value="Genomic_DNA"/>
</dbReference>
<name>A0ACC0AR03_CATRO</name>
<evidence type="ECO:0000313" key="1">
    <source>
        <dbReference type="EMBL" id="KAI5662974.1"/>
    </source>
</evidence>
<sequence length="570" mass="65140">MHGEIGSRGGRRNSITQCLFLVSKRWLLPTTRILALNPSEVTSILTTPSGNVHVFVFSTGLKYKLYPVKVLFPPLDKSCVSDAHVSPKKIAVVFGKWAKLEGFEGQATSCGSTMTDEYSIPVEYVLLRPSLNALCIPTNCLFRRYHSVRYGKDECYTCTLEKPLVFLKHSKIKDWKDQFFFLWDPYASLKSSWTIRKRLTNLPVKLDVELQCYREIIYRYPTQLRIRENWSMALLETCGFYGGVFDRTVLRGRTVLAILGEDPSLWVNEKVDEEKEILPIRGGPRCGSDPYPELVFPCSATPRSPNPHVASNAHTLQRDTTSNSSKKSHSLGVDCYAVRRIDKGKFVLLPFKEGPTPHVDDPFSNTYPVSELETGEEEILFWPNWDLDMNDCSIDPPVCVEMLDQLVHPRNIMFASQISSPELMKYFLTAFDAVVLFFDHVLCLSFETMCQLAELSRDAKERELADIGKKEQNLQKALLECTGLEWLLGVVINREGHLNPHLVRDICEMFIQTTHMRTLFNHWMLIVVQKVIQDFVVDIQKVAQWYQVDADTARVVQAPAPLFKQPWSSD</sequence>
<proteinExistence type="predicted"/>
<keyword evidence="2" id="KW-1185">Reference proteome</keyword>
<comment type="caution">
    <text evidence="1">The sequence shown here is derived from an EMBL/GenBank/DDBJ whole genome shotgun (WGS) entry which is preliminary data.</text>
</comment>
<protein>
    <submittedName>
        <fullName evidence="1">Uncharacterized protein</fullName>
    </submittedName>
</protein>
<evidence type="ECO:0000313" key="2">
    <source>
        <dbReference type="Proteomes" id="UP001060085"/>
    </source>
</evidence>